<evidence type="ECO:0000313" key="4">
    <source>
        <dbReference type="EMBL" id="MBB4664293.1"/>
    </source>
</evidence>
<dbReference type="GO" id="GO:0000287">
    <property type="term" value="F:magnesium ion binding"/>
    <property type="evidence" value="ECO:0007669"/>
    <property type="project" value="UniProtKB-ARBA"/>
</dbReference>
<dbReference type="InterPro" id="IPR002869">
    <property type="entry name" value="Pyrv_flavodox_OxRed_cen"/>
</dbReference>
<dbReference type="InterPro" id="IPR019752">
    <property type="entry name" value="Pyrv/ketoisovalerate_OxRed_cat"/>
</dbReference>
<dbReference type="Pfam" id="PF01558">
    <property type="entry name" value="POR"/>
    <property type="match status" value="1"/>
</dbReference>
<keyword evidence="1 4" id="KW-0560">Oxidoreductase</keyword>
<dbReference type="PANTHER" id="PTHR48084">
    <property type="entry name" value="2-OXOGLUTARATE OXIDOREDUCTASE SUBUNIT KORB-RELATED"/>
    <property type="match status" value="1"/>
</dbReference>
<feature type="compositionally biased region" description="Low complexity" evidence="2">
    <location>
        <begin position="955"/>
        <end position="972"/>
    </location>
</feature>
<dbReference type="SUPFAM" id="SSF52922">
    <property type="entry name" value="TK C-terminal domain-like"/>
    <property type="match status" value="1"/>
</dbReference>
<dbReference type="Gene3D" id="3.40.920.10">
    <property type="entry name" value="Pyruvate-ferredoxin oxidoreductase, PFOR, domain III"/>
    <property type="match status" value="1"/>
</dbReference>
<feature type="region of interest" description="Disordered" evidence="2">
    <location>
        <begin position="936"/>
        <end position="972"/>
    </location>
</feature>
<organism evidence="4 5">
    <name type="scientific">Conexibacter arvalis</name>
    <dbReference type="NCBI Taxonomy" id="912552"/>
    <lineage>
        <taxon>Bacteria</taxon>
        <taxon>Bacillati</taxon>
        <taxon>Actinomycetota</taxon>
        <taxon>Thermoleophilia</taxon>
        <taxon>Solirubrobacterales</taxon>
        <taxon>Conexibacteraceae</taxon>
        <taxon>Conexibacter</taxon>
    </lineage>
</organism>
<dbReference type="SUPFAM" id="SSF52518">
    <property type="entry name" value="Thiamin diphosphate-binding fold (THDP-binding)"/>
    <property type="match status" value="2"/>
</dbReference>
<dbReference type="Pfam" id="PF20169">
    <property type="entry name" value="DUF6537"/>
    <property type="match status" value="1"/>
</dbReference>
<evidence type="ECO:0000313" key="5">
    <source>
        <dbReference type="Proteomes" id="UP000585272"/>
    </source>
</evidence>
<dbReference type="GO" id="GO:0043805">
    <property type="term" value="F:indolepyruvate ferredoxin oxidoreductase activity"/>
    <property type="evidence" value="ECO:0007669"/>
    <property type="project" value="UniProtKB-EC"/>
</dbReference>
<dbReference type="InterPro" id="IPR009014">
    <property type="entry name" value="Transketo_C/PFOR_II"/>
</dbReference>
<proteinExistence type="predicted"/>
<reference evidence="4 5" key="1">
    <citation type="submission" date="2020-08" db="EMBL/GenBank/DDBJ databases">
        <title>Genomic Encyclopedia of Archaeal and Bacterial Type Strains, Phase II (KMG-II): from individual species to whole genera.</title>
        <authorList>
            <person name="Goeker M."/>
        </authorList>
    </citation>
    <scope>NUCLEOTIDE SEQUENCE [LARGE SCALE GENOMIC DNA]</scope>
    <source>
        <strain evidence="4 5">DSM 23288</strain>
    </source>
</reference>
<dbReference type="PROSITE" id="PS51379">
    <property type="entry name" value="4FE4S_FER_2"/>
    <property type="match status" value="1"/>
</dbReference>
<keyword evidence="4" id="KW-0670">Pyruvate</keyword>
<dbReference type="SUPFAM" id="SSF53323">
    <property type="entry name" value="Pyruvate-ferredoxin oxidoreductase, PFOR, domain III"/>
    <property type="match status" value="1"/>
</dbReference>
<dbReference type="NCBIfam" id="NF009589">
    <property type="entry name" value="PRK13030.1"/>
    <property type="match status" value="1"/>
</dbReference>
<name>A0A840IJE1_9ACTN</name>
<feature type="compositionally biased region" description="Gly residues" evidence="2">
    <location>
        <begin position="695"/>
        <end position="704"/>
    </location>
</feature>
<dbReference type="InterPro" id="IPR051457">
    <property type="entry name" value="2-oxoacid:Fd_oxidoreductase"/>
</dbReference>
<feature type="region of interest" description="Disordered" evidence="2">
    <location>
        <begin position="692"/>
        <end position="717"/>
    </location>
</feature>
<dbReference type="InterPro" id="IPR017896">
    <property type="entry name" value="4Fe4S_Fe-S-bd"/>
</dbReference>
<feature type="domain" description="4Fe-4S ferredoxin-type" evidence="3">
    <location>
        <begin position="630"/>
        <end position="661"/>
    </location>
</feature>
<sequence length="1208" mass="128577">MSALATLPRADVSLEDKYAAESGAILLSGIQALVRIALDQRRLDVRAGRRTGIFVSGYPGSPLGGVDRELQRERRRLAAAGVVFRPGLNEELAATAVSGTQLIGELERRRVDGVTGFWFGKSPGLDRAADAIRHGNLSGTAPLGGAVAWIGDDPASKSSTVPSSSEPICRSLFVPLLAPGDVREQLELGLHAVALSRHAGLWSGLKVVADIADASAVVELDGLLDAIPQLPPRAAQRPPVLLPPGNLDAEHDLMVARLARASEYARTAELNRIVFEPRRPRVALIAAGLGFQAIVRALDDLGIDRAACEAIGLRLVKLSMPWPLERDELRRLLGGVETVLVVEDKLPFLEQLVRDALYRLPEAPRVLGKEDAEGAPLLSARGALSSDDVARAIGRVLGADALGERARARLGRIEQRRDATGRLVPLPKRTPYFCSGCPHNVSTRADAEQLVGVGIGCHIMVAIDDGDRRGRLLGMPQMGGEGAQWIGLEPFTDDEHFIQNVGDGTFHHSGSLAIRAAAAAGARITYKLLYNDAVAMTGGQDATGRLQIPELTRWLALEGVRRIVVTTPEPHRYRGVSLDPIATVRHRDELAAVERELGAVDGVTVLIHDDRCATEKRRLRKRGRLEAPAERIWINERVCEGCGDCGEQSTCLSVVPTETEFGRKTQIHQSSCNQDFTCLKGDCPSFLTVVPPKAQGGGGGGRGSARGTPPEPPAVLPAPVMRVGRDALLRMPGVGGTGVVTVSAIVQMAAHLDGRWAAGLEQIGLAQKGGPVISDIRISDRPVEGQLRAGAGSADALIGFDLLGAAAPETLAVADPERTIAVVNTAATPTAQMVTDTTVSFPAARGPRRRIERATKEGQALFLDVEQLAERLFGDHLPANMLLVGAAFQHGCLPIAAAAIERAIELNGAAVKANLAAFRWGRAAVADPAALERALAQASEGDHRAATGGGGPAGTGDAAAAGAPRLPGGPARAAARAQAQAAAIELPAAPGSELRRLLEVRVPELVAYQDLAYASRYAEAVGEVAAIERERTGGASTAVAKAYARGLFKLMAYKDEYEVARLHLDVADRARREHELGEGAKVKLMLHPPLLRALGMRRKLAIGTGAVPLMRTLAAAKRLRGTRLDPFGYAHVRRVERRLVGEYDQLVRGTLERLDAGNAALVAELADLPDLVRGYEEVKLRNVERFRTRAAELLRQIDARPRSGDSSL</sequence>
<keyword evidence="5" id="KW-1185">Reference proteome</keyword>
<dbReference type="EMBL" id="JACHNU010000006">
    <property type="protein sequence ID" value="MBB4664293.1"/>
    <property type="molecule type" value="Genomic_DNA"/>
</dbReference>
<protein>
    <submittedName>
        <fullName evidence="4">Indolepyruvate ferredoxin oxidoreductase</fullName>
        <ecNumber evidence="4">1.2.7.8</ecNumber>
    </submittedName>
</protein>
<dbReference type="PANTHER" id="PTHR48084:SF3">
    <property type="entry name" value="SUBUNIT OF PYRUVATE:FLAVODOXIN OXIDOREDUCTASE"/>
    <property type="match status" value="1"/>
</dbReference>
<evidence type="ECO:0000259" key="3">
    <source>
        <dbReference type="PROSITE" id="PS51379"/>
    </source>
</evidence>
<evidence type="ECO:0000256" key="1">
    <source>
        <dbReference type="ARBA" id="ARBA00023002"/>
    </source>
</evidence>
<accession>A0A840IJE1</accession>
<dbReference type="InterPro" id="IPR029061">
    <property type="entry name" value="THDP-binding"/>
</dbReference>
<dbReference type="InterPro" id="IPR046667">
    <property type="entry name" value="DUF6537"/>
</dbReference>
<dbReference type="RefSeq" id="WP_183344179.1">
    <property type="nucleotide sequence ID" value="NZ_JACHNU010000006.1"/>
</dbReference>
<dbReference type="Proteomes" id="UP000585272">
    <property type="component" value="Unassembled WGS sequence"/>
</dbReference>
<dbReference type="AlphaFoldDB" id="A0A840IJE1"/>
<dbReference type="Gene3D" id="3.40.50.970">
    <property type="match status" value="1"/>
</dbReference>
<comment type="caution">
    <text evidence="4">The sequence shown here is derived from an EMBL/GenBank/DDBJ whole genome shotgun (WGS) entry which is preliminary data.</text>
</comment>
<gene>
    <name evidence="4" type="ORF">BDZ31_003896</name>
</gene>
<evidence type="ECO:0000256" key="2">
    <source>
        <dbReference type="SAM" id="MobiDB-lite"/>
    </source>
</evidence>
<dbReference type="EC" id="1.2.7.8" evidence="4"/>
<dbReference type="NCBIfam" id="NF009588">
    <property type="entry name" value="PRK13029.1"/>
    <property type="match status" value="1"/>
</dbReference>